<dbReference type="EMBL" id="NFKE01000005">
    <property type="protein sequence ID" value="OUP34563.1"/>
    <property type="molecule type" value="Genomic_DNA"/>
</dbReference>
<dbReference type="EMBL" id="QRWP01000007">
    <property type="protein sequence ID" value="RGT32643.1"/>
    <property type="molecule type" value="Genomic_DNA"/>
</dbReference>
<reference evidence="3" key="1">
    <citation type="submission" date="2017-04" db="EMBL/GenBank/DDBJ databases">
        <title>Function of individual gut microbiota members based on whole genome sequencing of pure cultures obtained from chicken caecum.</title>
        <authorList>
            <person name="Medvecky M."/>
            <person name="Cejkova D."/>
            <person name="Polansky O."/>
            <person name="Karasova D."/>
            <person name="Kubasova T."/>
            <person name="Cizek A."/>
            <person name="Rychlik I."/>
        </authorList>
    </citation>
    <scope>NUCLEOTIDE SEQUENCE [LARGE SCALE GENOMIC DNA]</scope>
    <source>
        <strain evidence="3">An189</strain>
    </source>
</reference>
<comment type="caution">
    <text evidence="1">The sequence shown here is derived from an EMBL/GenBank/DDBJ whole genome shotgun (WGS) entry which is preliminary data.</text>
</comment>
<protein>
    <submittedName>
        <fullName evidence="1">Uncharacterized protein</fullName>
    </submittedName>
</protein>
<accession>A0A1Y4JPZ3</accession>
<reference evidence="2 4" key="3">
    <citation type="submission" date="2018-08" db="EMBL/GenBank/DDBJ databases">
        <title>A genome reference for cultivated species of the human gut microbiota.</title>
        <authorList>
            <person name="Zou Y."/>
            <person name="Xue W."/>
            <person name="Luo G."/>
        </authorList>
    </citation>
    <scope>NUCLEOTIDE SEQUENCE [LARGE SCALE GENOMIC DNA]</scope>
    <source>
        <strain evidence="2 4">AF19-1AC</strain>
    </source>
</reference>
<name>A0A1Y4JPZ3_9BACE</name>
<evidence type="ECO:0000313" key="1">
    <source>
        <dbReference type="EMBL" id="OUP34563.1"/>
    </source>
</evidence>
<evidence type="ECO:0000313" key="4">
    <source>
        <dbReference type="Proteomes" id="UP000285159"/>
    </source>
</evidence>
<proteinExistence type="predicted"/>
<dbReference type="Proteomes" id="UP000196587">
    <property type="component" value="Unassembled WGS sequence"/>
</dbReference>
<organism evidence="1 3">
    <name type="scientific">Bacteroides clarus</name>
    <dbReference type="NCBI Taxonomy" id="626929"/>
    <lineage>
        <taxon>Bacteria</taxon>
        <taxon>Pseudomonadati</taxon>
        <taxon>Bacteroidota</taxon>
        <taxon>Bacteroidia</taxon>
        <taxon>Bacteroidales</taxon>
        <taxon>Bacteroidaceae</taxon>
        <taxon>Bacteroides</taxon>
    </lineage>
</organism>
<gene>
    <name evidence="1" type="ORF">B5F24_08975</name>
    <name evidence="2" type="ORF">DWX38_09260</name>
</gene>
<evidence type="ECO:0000313" key="2">
    <source>
        <dbReference type="EMBL" id="RGT32643.1"/>
    </source>
</evidence>
<sequence>MRKGTFKYAENRFCGYLPKRIPEPSETRLSDNSVTYGFNEFMTQCRQSLLLCNIISVLNLTGGNLSVCVITETKNHQPLKKKDNGNLINREKDL</sequence>
<reference evidence="1" key="2">
    <citation type="journal article" date="2018" name="BMC Genomics">
        <title>Whole genome sequencing and function prediction of 133 gut anaerobes isolated from chicken caecum in pure cultures.</title>
        <authorList>
            <person name="Medvecky M."/>
            <person name="Cejkova D."/>
            <person name="Polansky O."/>
            <person name="Karasova D."/>
            <person name="Kubasova T."/>
            <person name="Cizek A."/>
            <person name="Rychlik I."/>
        </authorList>
    </citation>
    <scope>NUCLEOTIDE SEQUENCE</scope>
    <source>
        <strain evidence="1">An189</strain>
    </source>
</reference>
<dbReference type="AlphaFoldDB" id="A0A1Y4JPZ3"/>
<dbReference type="Proteomes" id="UP000285159">
    <property type="component" value="Unassembled WGS sequence"/>
</dbReference>
<evidence type="ECO:0000313" key="3">
    <source>
        <dbReference type="Proteomes" id="UP000196587"/>
    </source>
</evidence>